<evidence type="ECO:0000256" key="1">
    <source>
        <dbReference type="SAM" id="MobiDB-lite"/>
    </source>
</evidence>
<dbReference type="Proteomes" id="UP000027866">
    <property type="component" value="Unassembled WGS sequence"/>
</dbReference>
<proteinExistence type="predicted"/>
<organism evidence="2 3">
    <name type="scientific">Erythrobacter litoralis</name>
    <dbReference type="NCBI Taxonomy" id="39960"/>
    <lineage>
        <taxon>Bacteria</taxon>
        <taxon>Pseudomonadati</taxon>
        <taxon>Pseudomonadota</taxon>
        <taxon>Alphaproteobacteria</taxon>
        <taxon>Sphingomonadales</taxon>
        <taxon>Erythrobacteraceae</taxon>
        <taxon>Erythrobacter/Porphyrobacter group</taxon>
        <taxon>Erythrobacter</taxon>
    </lineage>
</organism>
<accession>A0A074MIE5</accession>
<sequence>MITVHWEAAGLPLSDMPRATGHFIDLLSKNMLRRGAQIAWIFVHEGGEGKGGHAHIIVHIADDLIDVVTKAQKRWLRAITGIPYRRGVICTRPIGPRRGVEVANPPLHRENLETTVLYILKGVTPELAGELGVTKLEPGGKVIGKRCGTSQNIGPKARAKARRAPAA</sequence>
<feature type="compositionally biased region" description="Basic residues" evidence="1">
    <location>
        <begin position="157"/>
        <end position="167"/>
    </location>
</feature>
<protein>
    <submittedName>
        <fullName evidence="2">Uncharacterized protein</fullName>
    </submittedName>
</protein>
<name>A0A074MIE5_9SPHN</name>
<evidence type="ECO:0000313" key="3">
    <source>
        <dbReference type="Proteomes" id="UP000027866"/>
    </source>
</evidence>
<gene>
    <name evidence="2" type="ORF">EH32_11125</name>
</gene>
<comment type="caution">
    <text evidence="2">The sequence shown here is derived from an EMBL/GenBank/DDBJ whole genome shotgun (WGS) entry which is preliminary data.</text>
</comment>
<dbReference type="EMBL" id="JMIX01000006">
    <property type="protein sequence ID" value="KEO93269.1"/>
    <property type="molecule type" value="Genomic_DNA"/>
</dbReference>
<evidence type="ECO:0000313" key="2">
    <source>
        <dbReference type="EMBL" id="KEO93269.1"/>
    </source>
</evidence>
<reference evidence="2 3" key="1">
    <citation type="submission" date="2014-04" db="EMBL/GenBank/DDBJ databases">
        <title>A comprehensive comparison of genomes of Erythrobacter spp. Strains.</title>
        <authorList>
            <person name="Zheng Q."/>
        </authorList>
    </citation>
    <scope>NUCLEOTIDE SEQUENCE [LARGE SCALE GENOMIC DNA]</scope>
    <source>
        <strain evidence="2 3">DSM 8509</strain>
    </source>
</reference>
<feature type="region of interest" description="Disordered" evidence="1">
    <location>
        <begin position="147"/>
        <end position="167"/>
    </location>
</feature>
<keyword evidence="3" id="KW-1185">Reference proteome</keyword>
<dbReference type="AlphaFoldDB" id="A0A074MIE5"/>